<feature type="chain" id="PRO_5026149388" description="Peptidase S1 domain-containing protein" evidence="5">
    <location>
        <begin position="22"/>
        <end position="256"/>
    </location>
</feature>
<evidence type="ECO:0000256" key="2">
    <source>
        <dbReference type="ARBA" id="ARBA00023026"/>
    </source>
</evidence>
<dbReference type="InterPro" id="IPR043504">
    <property type="entry name" value="Peptidase_S1_PA_chymotrypsin"/>
</dbReference>
<dbReference type="AlphaFoldDB" id="A0A6G0WFW7"/>
<dbReference type="PANTHER" id="PTHR24276:SF98">
    <property type="entry name" value="FI18310P1-RELATED"/>
    <property type="match status" value="1"/>
</dbReference>
<dbReference type="VEuPathDB" id="FungiDB:AeMF1_002566"/>
<keyword evidence="1 5" id="KW-0732">Signal</keyword>
<dbReference type="EMBL" id="VJMJ01000241">
    <property type="protein sequence ID" value="KAF0725471.1"/>
    <property type="molecule type" value="Genomic_DNA"/>
</dbReference>
<evidence type="ECO:0000313" key="8">
    <source>
        <dbReference type="Proteomes" id="UP000481153"/>
    </source>
</evidence>
<dbReference type="InterPro" id="IPR001254">
    <property type="entry name" value="Trypsin_dom"/>
</dbReference>
<dbReference type="Pfam" id="PF00089">
    <property type="entry name" value="Trypsin"/>
    <property type="match status" value="1"/>
</dbReference>
<dbReference type="PANTHER" id="PTHR24276">
    <property type="entry name" value="POLYSERASE-RELATED"/>
    <property type="match status" value="1"/>
</dbReference>
<evidence type="ECO:0000256" key="4">
    <source>
        <dbReference type="ARBA" id="ARBA00023180"/>
    </source>
</evidence>
<dbReference type="SMART" id="SM00020">
    <property type="entry name" value="Tryp_SPc"/>
    <property type="match status" value="1"/>
</dbReference>
<keyword evidence="3" id="KW-1015">Disulfide bond</keyword>
<feature type="domain" description="Peptidase S1" evidence="6">
    <location>
        <begin position="20"/>
        <end position="237"/>
    </location>
</feature>
<dbReference type="Gene3D" id="2.40.10.10">
    <property type="entry name" value="Trypsin-like serine proteases"/>
    <property type="match status" value="1"/>
</dbReference>
<evidence type="ECO:0000259" key="6">
    <source>
        <dbReference type="PROSITE" id="PS50240"/>
    </source>
</evidence>
<gene>
    <name evidence="7" type="ORF">Ae201684_016034</name>
</gene>
<keyword evidence="2" id="KW-0843">Virulence</keyword>
<evidence type="ECO:0000256" key="3">
    <source>
        <dbReference type="ARBA" id="ARBA00023157"/>
    </source>
</evidence>
<dbReference type="SUPFAM" id="SSF50494">
    <property type="entry name" value="Trypsin-like serine proteases"/>
    <property type="match status" value="1"/>
</dbReference>
<accession>A0A6G0WFW7</accession>
<comment type="caution">
    <text evidence="7">The sequence shown here is derived from an EMBL/GenBank/DDBJ whole genome shotgun (WGS) entry which is preliminary data.</text>
</comment>
<keyword evidence="8" id="KW-1185">Reference proteome</keyword>
<proteinExistence type="predicted"/>
<sequence>MGMTRLTLLSVAAIAATLAVAANDDGSSSAPSYLVSLQLGNYTKLTGVLIAPRYVLTSAHGGIKANWASIGPANSRDNEQIAVKSMYFHPQFNNYTLEFDVAIMELDRPSTHTPATLSFDAVAPNTPTTVRGFGDFEGVESKSSTTKVYSTHGTVMSSVHCAAIDNIALYPDMMCIVGAHLCGSGNTGSPLTVVRDGREVVVGLASWYFQKCNREFTVYTRLITAKSFLDPYLPMLDGCATSAFVRPQLRFALPLE</sequence>
<dbReference type="GO" id="GO:0004252">
    <property type="term" value="F:serine-type endopeptidase activity"/>
    <property type="evidence" value="ECO:0007669"/>
    <property type="project" value="InterPro"/>
</dbReference>
<dbReference type="InterPro" id="IPR050430">
    <property type="entry name" value="Peptidase_S1"/>
</dbReference>
<evidence type="ECO:0000256" key="1">
    <source>
        <dbReference type="ARBA" id="ARBA00022729"/>
    </source>
</evidence>
<organism evidence="7 8">
    <name type="scientific">Aphanomyces euteiches</name>
    <dbReference type="NCBI Taxonomy" id="100861"/>
    <lineage>
        <taxon>Eukaryota</taxon>
        <taxon>Sar</taxon>
        <taxon>Stramenopiles</taxon>
        <taxon>Oomycota</taxon>
        <taxon>Saprolegniomycetes</taxon>
        <taxon>Saprolegniales</taxon>
        <taxon>Verrucalvaceae</taxon>
        <taxon>Aphanomyces</taxon>
    </lineage>
</organism>
<protein>
    <recommendedName>
        <fullName evidence="6">Peptidase S1 domain-containing protein</fullName>
    </recommendedName>
</protein>
<reference evidence="7 8" key="1">
    <citation type="submission" date="2019-07" db="EMBL/GenBank/DDBJ databases">
        <title>Genomics analysis of Aphanomyces spp. identifies a new class of oomycete effector associated with host adaptation.</title>
        <authorList>
            <person name="Gaulin E."/>
        </authorList>
    </citation>
    <scope>NUCLEOTIDE SEQUENCE [LARGE SCALE GENOMIC DNA]</scope>
    <source>
        <strain evidence="7 8">ATCC 201684</strain>
    </source>
</reference>
<dbReference type="PROSITE" id="PS50240">
    <property type="entry name" value="TRYPSIN_DOM"/>
    <property type="match status" value="1"/>
</dbReference>
<dbReference type="GO" id="GO:0006508">
    <property type="term" value="P:proteolysis"/>
    <property type="evidence" value="ECO:0007669"/>
    <property type="project" value="InterPro"/>
</dbReference>
<evidence type="ECO:0000256" key="5">
    <source>
        <dbReference type="SAM" id="SignalP"/>
    </source>
</evidence>
<dbReference type="InterPro" id="IPR009003">
    <property type="entry name" value="Peptidase_S1_PA"/>
</dbReference>
<name>A0A6G0WFW7_9STRA</name>
<feature type="signal peptide" evidence="5">
    <location>
        <begin position="1"/>
        <end position="21"/>
    </location>
</feature>
<keyword evidence="4" id="KW-0325">Glycoprotein</keyword>
<dbReference type="Proteomes" id="UP000481153">
    <property type="component" value="Unassembled WGS sequence"/>
</dbReference>
<evidence type="ECO:0000313" key="7">
    <source>
        <dbReference type="EMBL" id="KAF0725471.1"/>
    </source>
</evidence>